<feature type="compositionally biased region" description="Basic and acidic residues" evidence="1">
    <location>
        <begin position="74"/>
        <end position="91"/>
    </location>
</feature>
<reference evidence="2" key="1">
    <citation type="submission" date="2021-02" db="EMBL/GenBank/DDBJ databases">
        <title>Psilocybe cubensis genome.</title>
        <authorList>
            <person name="Mckernan K.J."/>
            <person name="Crawford S."/>
            <person name="Trippe A."/>
            <person name="Kane L.T."/>
            <person name="Mclaughlin S."/>
        </authorList>
    </citation>
    <scope>NUCLEOTIDE SEQUENCE [LARGE SCALE GENOMIC DNA]</scope>
    <source>
        <strain evidence="2">MGC-MH-2018</strain>
    </source>
</reference>
<feature type="compositionally biased region" description="Low complexity" evidence="1">
    <location>
        <begin position="597"/>
        <end position="617"/>
    </location>
</feature>
<dbReference type="AlphaFoldDB" id="A0A8H8CFS0"/>
<feature type="compositionally biased region" description="Polar residues" evidence="1">
    <location>
        <begin position="119"/>
        <end position="137"/>
    </location>
</feature>
<feature type="compositionally biased region" description="Low complexity" evidence="1">
    <location>
        <begin position="419"/>
        <end position="432"/>
    </location>
</feature>
<feature type="region of interest" description="Disordered" evidence="1">
    <location>
        <begin position="269"/>
        <end position="432"/>
    </location>
</feature>
<feature type="compositionally biased region" description="Polar residues" evidence="1">
    <location>
        <begin position="93"/>
        <end position="106"/>
    </location>
</feature>
<proteinExistence type="predicted"/>
<feature type="compositionally biased region" description="Polar residues" evidence="1">
    <location>
        <begin position="337"/>
        <end position="350"/>
    </location>
</feature>
<feature type="region of interest" description="Disordered" evidence="1">
    <location>
        <begin position="594"/>
        <end position="617"/>
    </location>
</feature>
<gene>
    <name evidence="2" type="ORF">JR316_011138</name>
</gene>
<accession>A0A8H8CFS0</accession>
<feature type="compositionally biased region" description="Basic and acidic residues" evidence="1">
    <location>
        <begin position="141"/>
        <end position="159"/>
    </location>
</feature>
<evidence type="ECO:0000313" key="2">
    <source>
        <dbReference type="EMBL" id="KAG5163941.1"/>
    </source>
</evidence>
<organism evidence="2">
    <name type="scientific">Psilocybe cubensis</name>
    <name type="common">Psychedelic mushroom</name>
    <name type="synonym">Stropharia cubensis</name>
    <dbReference type="NCBI Taxonomy" id="181762"/>
    <lineage>
        <taxon>Eukaryota</taxon>
        <taxon>Fungi</taxon>
        <taxon>Dikarya</taxon>
        <taxon>Basidiomycota</taxon>
        <taxon>Agaricomycotina</taxon>
        <taxon>Agaricomycetes</taxon>
        <taxon>Agaricomycetidae</taxon>
        <taxon>Agaricales</taxon>
        <taxon>Agaricineae</taxon>
        <taxon>Strophariaceae</taxon>
        <taxon>Psilocybe</taxon>
    </lineage>
</organism>
<feature type="compositionally biased region" description="Polar residues" evidence="1">
    <location>
        <begin position="1"/>
        <end position="23"/>
    </location>
</feature>
<protein>
    <submittedName>
        <fullName evidence="2">Uncharacterized protein</fullName>
    </submittedName>
</protein>
<sequence length="617" mass="67376">MQSVIQDLDPNSDSSPPLNTQRLPNYDKPPFVQIEHFPDIDLLTHDFGELNMTRPPYNSHEQREFSVSAAHSRYHSESNIPERQRSPDREGIQVSSHVIAQRSQQDWTEEITRELRRISGSSGHSGQRTGHNHSGSVANPVERRESGPQEPFNRGRREMSLPFTPAPYRAGIEEKKSEVRRVIAYYFHSSAVSPQNVHQVVSVITGSTDDYGALLSQLNILGPPTRYEDIGEVYNRLHYIVFGEERNTNPPNSLSYTPVSAHNTSRRFIIDNDPGSISAPNTPRAQQRSPTSVREPAALAAPIAVYPLNPPTSRSTPSPPIQSRIDVGVGSLPARPVSQNIRESSATSGLRTAPILSPTSQNQQSTPPHSSLDRMLSHASNLPLPPVSPASVPLAASSFSEGTPRQSVARHATPQSQVSPPHSLAPNSSASLSSATTSLSTATSTNNTSAYFTALSAKVFHTEMEGIDGPIDFTYTISCSTGPLDNPPVAALEEPPQSGDLLFNQFPHAAQSLRQAQVWMYVDGVSPNEQGVWVNISSNYGSFAGQPIPHPRVPSRCLSVYPGKEGRPRWIKEETWSSNQKKYLAEADKKKRLDIGRASLTPAPSASPSSVARRSSD</sequence>
<dbReference type="EMBL" id="JAFIQS010000013">
    <property type="protein sequence ID" value="KAG5163941.1"/>
    <property type="molecule type" value="Genomic_DNA"/>
</dbReference>
<comment type="caution">
    <text evidence="2">The sequence shown here is derived from an EMBL/GenBank/DDBJ whole genome shotgun (WGS) entry which is preliminary data.</text>
</comment>
<feature type="compositionally biased region" description="Low complexity" evidence="1">
    <location>
        <begin position="389"/>
        <end position="398"/>
    </location>
</feature>
<feature type="compositionally biased region" description="Polar residues" evidence="1">
    <location>
        <begin position="278"/>
        <end position="292"/>
    </location>
</feature>
<name>A0A8H8CFS0_PSICU</name>
<feature type="compositionally biased region" description="Low complexity" evidence="1">
    <location>
        <begin position="311"/>
        <end position="325"/>
    </location>
</feature>
<feature type="compositionally biased region" description="Polar residues" evidence="1">
    <location>
        <begin position="357"/>
        <end position="369"/>
    </location>
</feature>
<feature type="region of interest" description="Disordered" evidence="1">
    <location>
        <begin position="1"/>
        <end position="29"/>
    </location>
</feature>
<feature type="region of interest" description="Disordered" evidence="1">
    <location>
        <begin position="53"/>
        <end position="161"/>
    </location>
</feature>
<evidence type="ECO:0000256" key="1">
    <source>
        <dbReference type="SAM" id="MobiDB-lite"/>
    </source>
</evidence>